<dbReference type="EMBL" id="WTFF01000304">
    <property type="protein sequence ID" value="MBW5485849.1"/>
    <property type="molecule type" value="Genomic_DNA"/>
</dbReference>
<keyword evidence="2" id="KW-1185">Reference proteome</keyword>
<reference evidence="1 2" key="1">
    <citation type="submission" date="2019-12" db="EMBL/GenBank/DDBJ databases">
        <title>Genome sequence of Streptomyces bambusae.</title>
        <authorList>
            <person name="Bansal K."/>
            <person name="Choksket S."/>
            <person name="Korpole S."/>
            <person name="Patil P.B."/>
        </authorList>
    </citation>
    <scope>NUCLEOTIDE SEQUENCE [LARGE SCALE GENOMIC DNA]</scope>
    <source>
        <strain evidence="1 2">SK60</strain>
    </source>
</reference>
<proteinExistence type="predicted"/>
<name>A0ABS6ZDK8_9ACTN</name>
<evidence type="ECO:0000313" key="2">
    <source>
        <dbReference type="Proteomes" id="UP000812013"/>
    </source>
</evidence>
<evidence type="ECO:0000313" key="1">
    <source>
        <dbReference type="EMBL" id="MBW5485849.1"/>
    </source>
</evidence>
<organism evidence="1 2">
    <name type="scientific">Streptomyces bambusae</name>
    <dbReference type="NCBI Taxonomy" id="1550616"/>
    <lineage>
        <taxon>Bacteria</taxon>
        <taxon>Bacillati</taxon>
        <taxon>Actinomycetota</taxon>
        <taxon>Actinomycetes</taxon>
        <taxon>Kitasatosporales</taxon>
        <taxon>Streptomycetaceae</taxon>
        <taxon>Streptomyces</taxon>
    </lineage>
</organism>
<dbReference type="RefSeq" id="WP_219670818.1">
    <property type="nucleotide sequence ID" value="NZ_WTFF01000304.1"/>
</dbReference>
<protein>
    <submittedName>
        <fullName evidence="1">Uncharacterized protein</fullName>
    </submittedName>
</protein>
<accession>A0ABS6ZDK8</accession>
<sequence length="153" mass="15895">MGDGAGAGAVAAVLGRAGCGFGLAGARLPVAMGQPVATERLLGYPVGTGVAGTARHVHGLGWQPLGGAAFGGRHTRSAEIDRPFPVREVSGPTGRCVRSHRRSSKVDVISLRPRSLLHWTGLPVLRPQRRRGEAIDDATRAAAVPRSLKIGWA</sequence>
<gene>
    <name evidence="1" type="ORF">GPJ59_29275</name>
</gene>
<comment type="caution">
    <text evidence="1">The sequence shown here is derived from an EMBL/GenBank/DDBJ whole genome shotgun (WGS) entry which is preliminary data.</text>
</comment>
<dbReference type="Proteomes" id="UP000812013">
    <property type="component" value="Unassembled WGS sequence"/>
</dbReference>